<dbReference type="Gene3D" id="1.10.245.10">
    <property type="entry name" value="SWIB/MDM2 domain"/>
    <property type="match status" value="1"/>
</dbReference>
<dbReference type="InterPro" id="IPR003121">
    <property type="entry name" value="SWIB_MDM2_domain"/>
</dbReference>
<feature type="compositionally biased region" description="Basic residues" evidence="1">
    <location>
        <begin position="152"/>
        <end position="161"/>
    </location>
</feature>
<evidence type="ECO:0000256" key="1">
    <source>
        <dbReference type="SAM" id="MobiDB-lite"/>
    </source>
</evidence>
<evidence type="ECO:0000313" key="4">
    <source>
        <dbReference type="Proteomes" id="UP000054549"/>
    </source>
</evidence>
<dbReference type="InterPro" id="IPR019835">
    <property type="entry name" value="SWIB_domain"/>
</dbReference>
<dbReference type="PROSITE" id="PS51925">
    <property type="entry name" value="SWIB_MDM2"/>
    <property type="match status" value="1"/>
</dbReference>
<accession>A0A0C2XIJ6</accession>
<protein>
    <recommendedName>
        <fullName evidence="2">DM2 domain-containing protein</fullName>
    </recommendedName>
</protein>
<dbReference type="STRING" id="946122.A0A0C2XIJ6"/>
<dbReference type="Proteomes" id="UP000054549">
    <property type="component" value="Unassembled WGS sequence"/>
</dbReference>
<dbReference type="OrthoDB" id="10251073at2759"/>
<feature type="region of interest" description="Disordered" evidence="1">
    <location>
        <begin position="69"/>
        <end position="175"/>
    </location>
</feature>
<proteinExistence type="predicted"/>
<feature type="compositionally biased region" description="Low complexity" evidence="1">
    <location>
        <begin position="120"/>
        <end position="129"/>
    </location>
</feature>
<dbReference type="InterPro" id="IPR036885">
    <property type="entry name" value="SWIB_MDM2_dom_sf"/>
</dbReference>
<dbReference type="CDD" id="cd10567">
    <property type="entry name" value="SWIB-MDM2_like"/>
    <property type="match status" value="1"/>
</dbReference>
<dbReference type="HOGENOM" id="CLU_046065_1_1_1"/>
<keyword evidence="4" id="KW-1185">Reference proteome</keyword>
<organism evidence="3 4">
    <name type="scientific">Amanita muscaria (strain Koide BX008)</name>
    <dbReference type="NCBI Taxonomy" id="946122"/>
    <lineage>
        <taxon>Eukaryota</taxon>
        <taxon>Fungi</taxon>
        <taxon>Dikarya</taxon>
        <taxon>Basidiomycota</taxon>
        <taxon>Agaricomycotina</taxon>
        <taxon>Agaricomycetes</taxon>
        <taxon>Agaricomycetidae</taxon>
        <taxon>Agaricales</taxon>
        <taxon>Pluteineae</taxon>
        <taxon>Amanitaceae</taxon>
        <taxon>Amanita</taxon>
    </lineage>
</organism>
<dbReference type="AlphaFoldDB" id="A0A0C2XIJ6"/>
<dbReference type="PANTHER" id="PTHR13844">
    <property type="entry name" value="SWI/SNF-RELATED MATRIX-ASSOCIATED ACTIN-DEPENDENT REGULATOR OF CHROMATIN SUBFAMILY D"/>
    <property type="match status" value="1"/>
</dbReference>
<feature type="compositionally biased region" description="Acidic residues" evidence="1">
    <location>
        <begin position="70"/>
        <end position="84"/>
    </location>
</feature>
<feature type="domain" description="DM2" evidence="2">
    <location>
        <begin position="172"/>
        <end position="245"/>
    </location>
</feature>
<gene>
    <name evidence="3" type="ORF">M378DRAFT_71009</name>
</gene>
<dbReference type="InParanoid" id="A0A0C2XIJ6"/>
<sequence length="245" mass="26545">MSFDPSSLEPHIRKVLTAPGTDLSRISAKGVRQKLIRAVPELTPEFVKENKEQIDVVISGVYASVSGVDEASDNADDAEKDEIGDAPSGDESGEARKRKHGSDEEHEEEAEPKPKKARKGASANGAAAKKATRPKKRAANVASDAESEDEKKKKKKKSKRKPAGEGSGAKGGFAKEFTLSDPLAEVVGVEKLSRPQVVKQLWVYIKEHKLQNPENGKEILLDDKMKAVFGGDRIDMFAMNKALGT</sequence>
<evidence type="ECO:0000313" key="3">
    <source>
        <dbReference type="EMBL" id="KIL68803.1"/>
    </source>
</evidence>
<dbReference type="SUPFAM" id="SSF47592">
    <property type="entry name" value="SWIB/MDM2 domain"/>
    <property type="match status" value="1"/>
</dbReference>
<dbReference type="Pfam" id="PF02201">
    <property type="entry name" value="SWIB"/>
    <property type="match status" value="1"/>
</dbReference>
<dbReference type="SMART" id="SM00151">
    <property type="entry name" value="SWIB"/>
    <property type="match status" value="1"/>
</dbReference>
<name>A0A0C2XIJ6_AMAMK</name>
<evidence type="ECO:0000259" key="2">
    <source>
        <dbReference type="PROSITE" id="PS51925"/>
    </source>
</evidence>
<dbReference type="EMBL" id="KN818227">
    <property type="protein sequence ID" value="KIL68803.1"/>
    <property type="molecule type" value="Genomic_DNA"/>
</dbReference>
<reference evidence="3 4" key="1">
    <citation type="submission" date="2014-04" db="EMBL/GenBank/DDBJ databases">
        <title>Evolutionary Origins and Diversification of the Mycorrhizal Mutualists.</title>
        <authorList>
            <consortium name="DOE Joint Genome Institute"/>
            <consortium name="Mycorrhizal Genomics Consortium"/>
            <person name="Kohler A."/>
            <person name="Kuo A."/>
            <person name="Nagy L.G."/>
            <person name="Floudas D."/>
            <person name="Copeland A."/>
            <person name="Barry K.W."/>
            <person name="Cichocki N."/>
            <person name="Veneault-Fourrey C."/>
            <person name="LaButti K."/>
            <person name="Lindquist E.A."/>
            <person name="Lipzen A."/>
            <person name="Lundell T."/>
            <person name="Morin E."/>
            <person name="Murat C."/>
            <person name="Riley R."/>
            <person name="Ohm R."/>
            <person name="Sun H."/>
            <person name="Tunlid A."/>
            <person name="Henrissat B."/>
            <person name="Grigoriev I.V."/>
            <person name="Hibbett D.S."/>
            <person name="Martin F."/>
        </authorList>
    </citation>
    <scope>NUCLEOTIDE SEQUENCE [LARGE SCALE GENOMIC DNA]</scope>
    <source>
        <strain evidence="3 4">Koide BX008</strain>
    </source>
</reference>